<evidence type="ECO:0000313" key="1">
    <source>
        <dbReference type="EMBL" id="CRZ83828.1"/>
    </source>
</evidence>
<organism evidence="1 2">
    <name type="scientific">Vibrio cholerae</name>
    <dbReference type="NCBI Taxonomy" id="666"/>
    <lineage>
        <taxon>Bacteria</taxon>
        <taxon>Pseudomonadati</taxon>
        <taxon>Pseudomonadota</taxon>
        <taxon>Gammaproteobacteria</taxon>
        <taxon>Vibrionales</taxon>
        <taxon>Vibrionaceae</taxon>
        <taxon>Vibrio</taxon>
    </lineage>
</organism>
<sequence>MIKGVKLKATTIPNTLPTTLPRTPENTPCQTKIRLIKPSVAPIVRNIAISPARSFTAIIRVETMLKLATPITSTITKYIMVRTN</sequence>
<dbReference type="Proteomes" id="UP000044806">
    <property type="component" value="Unassembled WGS sequence"/>
</dbReference>
<reference evidence="1 2" key="1">
    <citation type="submission" date="2015-07" db="EMBL/GenBank/DDBJ databases">
        <authorList>
            <consortium name="Pathogen Informatics"/>
        </authorList>
    </citation>
    <scope>NUCLEOTIDE SEQUENCE [LARGE SCALE GENOMIC DNA]</scope>
    <source>
        <strain evidence="1 2">A51</strain>
    </source>
</reference>
<dbReference type="AlphaFoldDB" id="A0A655NXR8"/>
<accession>A0A655NXR8</accession>
<proteinExistence type="predicted"/>
<name>A0A655NXR8_VIBCL</name>
<dbReference type="EMBL" id="CWOW01000001">
    <property type="protein sequence ID" value="CRZ83828.1"/>
    <property type="molecule type" value="Genomic_DNA"/>
</dbReference>
<protein>
    <submittedName>
        <fullName evidence="1">Uncharacterized protein</fullName>
    </submittedName>
</protein>
<gene>
    <name evidence="1" type="ORF">ERS013165_00324</name>
</gene>
<evidence type="ECO:0000313" key="2">
    <source>
        <dbReference type="Proteomes" id="UP000044806"/>
    </source>
</evidence>